<proteinExistence type="predicted"/>
<dbReference type="RefSeq" id="WP_058723053.1">
    <property type="nucleotide sequence ID" value="NZ_LMUA01000007.1"/>
</dbReference>
<dbReference type="Proteomes" id="UP000053433">
    <property type="component" value="Unassembled WGS sequence"/>
</dbReference>
<evidence type="ECO:0008006" key="4">
    <source>
        <dbReference type="Google" id="ProtNLM"/>
    </source>
</evidence>
<feature type="transmembrane region" description="Helical" evidence="1">
    <location>
        <begin position="59"/>
        <end position="79"/>
    </location>
</feature>
<dbReference type="EMBL" id="LMUA01000007">
    <property type="protein sequence ID" value="KUE76707.1"/>
    <property type="molecule type" value="Genomic_DNA"/>
</dbReference>
<evidence type="ECO:0000256" key="1">
    <source>
        <dbReference type="SAM" id="Phobius"/>
    </source>
</evidence>
<feature type="transmembrane region" description="Helical" evidence="1">
    <location>
        <begin position="85"/>
        <end position="108"/>
    </location>
</feature>
<dbReference type="AlphaFoldDB" id="A0A0W7TSC4"/>
<gene>
    <name evidence="2" type="ORF">ASJ35_06760</name>
</gene>
<comment type="caution">
    <text evidence="2">The sequence shown here is derived from an EMBL/GenBank/DDBJ whole genome shotgun (WGS) entry which is preliminary data.</text>
</comment>
<name>A0A0W7TSC4_9FIRM</name>
<evidence type="ECO:0000313" key="3">
    <source>
        <dbReference type="Proteomes" id="UP000053433"/>
    </source>
</evidence>
<feature type="transmembrane region" description="Helical" evidence="1">
    <location>
        <begin position="192"/>
        <end position="214"/>
    </location>
</feature>
<sequence>MIDKKSSIIPRLKEYEVELASEAVMQKTITAGKQLIMQNHAQRLCLHQRIFNQLRYISPLLWGAEGVAVILCVLLISQINTNTDITLVLSSLSFFMALLGIAGFPELCKSFSCQMWELEQSCKYNLRQLVSLKLAIIGMIDLVLVLVIASATSIQIGLPLWEVALYLFVPFNLSCIVAFFLVGFTRNKGIEWLFFPAGLGVAFFALICINRFSLYTIISISAWTIAFVATIVILGNRIFYFLKNVEQGGIALCS</sequence>
<protein>
    <recommendedName>
        <fullName evidence="4">ABC-2 transporter permease</fullName>
    </recommendedName>
</protein>
<organism evidence="2 3">
    <name type="scientific">Ruthenibacterium lactatiformans</name>
    <dbReference type="NCBI Taxonomy" id="1550024"/>
    <lineage>
        <taxon>Bacteria</taxon>
        <taxon>Bacillati</taxon>
        <taxon>Bacillota</taxon>
        <taxon>Clostridia</taxon>
        <taxon>Eubacteriales</taxon>
        <taxon>Oscillospiraceae</taxon>
        <taxon>Ruthenibacterium</taxon>
    </lineage>
</organism>
<keyword evidence="1" id="KW-0812">Transmembrane</keyword>
<keyword evidence="1" id="KW-1133">Transmembrane helix</keyword>
<feature type="transmembrane region" description="Helical" evidence="1">
    <location>
        <begin position="220"/>
        <end position="242"/>
    </location>
</feature>
<evidence type="ECO:0000313" key="2">
    <source>
        <dbReference type="EMBL" id="KUE76707.1"/>
    </source>
</evidence>
<feature type="transmembrane region" description="Helical" evidence="1">
    <location>
        <begin position="163"/>
        <end position="185"/>
    </location>
</feature>
<feature type="transmembrane region" description="Helical" evidence="1">
    <location>
        <begin position="129"/>
        <end position="151"/>
    </location>
</feature>
<reference evidence="2 3" key="1">
    <citation type="submission" date="2015-10" db="EMBL/GenBank/DDBJ databases">
        <title>A novel member of the family Ruminococcaceae isolated from human faeces.</title>
        <authorList>
            <person name="Shkoporov A.N."/>
            <person name="Chaplin A.V."/>
            <person name="Motuzova O.V."/>
            <person name="Kafarskaia L.I."/>
            <person name="Efimov B.A."/>
        </authorList>
    </citation>
    <scope>NUCLEOTIDE SEQUENCE [LARGE SCALE GENOMIC DNA]</scope>
    <source>
        <strain evidence="2 3">668</strain>
    </source>
</reference>
<accession>A0A0W7TSC4</accession>
<keyword evidence="1" id="KW-0472">Membrane</keyword>